<name>A0ABD1NPA2_9LAMI</name>
<keyword evidence="6" id="KW-1185">Reference proteome</keyword>
<keyword evidence="2" id="KW-0805">Transcription regulation</keyword>
<evidence type="ECO:0000313" key="6">
    <source>
        <dbReference type="Proteomes" id="UP001604336"/>
    </source>
</evidence>
<evidence type="ECO:0000256" key="2">
    <source>
        <dbReference type="ARBA" id="ARBA00023015"/>
    </source>
</evidence>
<reference evidence="6" key="2">
    <citation type="submission" date="2024-07" db="EMBL/GenBank/DDBJ databases">
        <title>Two chromosome-level genome assemblies of Korean endemic species Abeliophyllum distichum and Forsythia ovata (Oleaceae).</title>
        <authorList>
            <person name="Jang H."/>
        </authorList>
    </citation>
    <scope>NUCLEOTIDE SEQUENCE [LARGE SCALE GENOMIC DNA]</scope>
</reference>
<accession>A0ABD1NPA2</accession>
<dbReference type="AlphaFoldDB" id="A0ABD1NPA2"/>
<evidence type="ECO:0000256" key="1">
    <source>
        <dbReference type="ARBA" id="ARBA00007682"/>
    </source>
</evidence>
<protein>
    <submittedName>
        <fullName evidence="4">NOT2/NOT3/NOT5 family</fullName>
    </submittedName>
</protein>
<evidence type="ECO:0000313" key="5">
    <source>
        <dbReference type="EMBL" id="KAL2454931.1"/>
    </source>
</evidence>
<sequence>MSTISAMPLLLCEQFMDKDMELQSVPNQFGMHGLLKIIKKENPGLTSLAVGTDFTKLGLNLMSTEPLFKTFASPWADIPAKLEPECTIPKCYNDRQPCALEVRCVDLLWFHNAHKLFIP</sequence>
<dbReference type="PANTHER" id="PTHR23326">
    <property type="entry name" value="CCR4 NOT-RELATED"/>
    <property type="match status" value="1"/>
</dbReference>
<comment type="caution">
    <text evidence="4">The sequence shown here is derived from an EMBL/GenBank/DDBJ whole genome shotgun (WGS) entry which is preliminary data.</text>
</comment>
<dbReference type="EMBL" id="JBFOLK010000688">
    <property type="protein sequence ID" value="KAL2453437.1"/>
    <property type="molecule type" value="Genomic_DNA"/>
</dbReference>
<evidence type="ECO:0000256" key="3">
    <source>
        <dbReference type="ARBA" id="ARBA00023163"/>
    </source>
</evidence>
<organism evidence="4 6">
    <name type="scientific">Abeliophyllum distichum</name>
    <dbReference type="NCBI Taxonomy" id="126358"/>
    <lineage>
        <taxon>Eukaryota</taxon>
        <taxon>Viridiplantae</taxon>
        <taxon>Streptophyta</taxon>
        <taxon>Embryophyta</taxon>
        <taxon>Tracheophyta</taxon>
        <taxon>Spermatophyta</taxon>
        <taxon>Magnoliopsida</taxon>
        <taxon>eudicotyledons</taxon>
        <taxon>Gunneridae</taxon>
        <taxon>Pentapetalae</taxon>
        <taxon>asterids</taxon>
        <taxon>lamiids</taxon>
        <taxon>Lamiales</taxon>
        <taxon>Oleaceae</taxon>
        <taxon>Forsythieae</taxon>
        <taxon>Abeliophyllum</taxon>
    </lineage>
</organism>
<dbReference type="InterPro" id="IPR040168">
    <property type="entry name" value="Not2/3/5"/>
</dbReference>
<comment type="similarity">
    <text evidence="1">Belongs to the CNOT2/3/5 family.</text>
</comment>
<gene>
    <name evidence="5" type="ORF">Adt_47569</name>
    <name evidence="4" type="ORF">Adt_49063</name>
</gene>
<dbReference type="Gene3D" id="2.30.30.1020">
    <property type="entry name" value="CCR4-NOT complex subunit 2/3/5, C-terminal domain"/>
    <property type="match status" value="1"/>
</dbReference>
<proteinExistence type="inferred from homology"/>
<dbReference type="EMBL" id="JBFOLK010000244">
    <property type="protein sequence ID" value="KAL2454931.1"/>
    <property type="molecule type" value="Genomic_DNA"/>
</dbReference>
<dbReference type="InterPro" id="IPR038635">
    <property type="entry name" value="CCR4-NOT_su2/3/5_C_sf"/>
</dbReference>
<keyword evidence="3" id="KW-0804">Transcription</keyword>
<dbReference type="Proteomes" id="UP001604336">
    <property type="component" value="Unassembled WGS sequence"/>
</dbReference>
<evidence type="ECO:0000313" key="4">
    <source>
        <dbReference type="EMBL" id="KAL2453437.1"/>
    </source>
</evidence>
<reference evidence="4" key="1">
    <citation type="submission" date="2024-07" db="EMBL/GenBank/DDBJ databases">
        <title>Two chromosome-level genome assemblies of Korean endemic species Abeliophyllum distichum and Forsythia ovata (Oleaceae).</title>
        <authorList>
            <person name="Mun J.H."/>
        </authorList>
    </citation>
    <scope>NUCLEOTIDE SEQUENCE</scope>
    <source>
        <strain evidence="4">KNKB198505000391</strain>
        <tissue evidence="4">Leaf</tissue>
    </source>
</reference>